<dbReference type="RefSeq" id="WP_084119831.1">
    <property type="nucleotide sequence ID" value="NZ_LT838813.1"/>
</dbReference>
<dbReference type="AlphaFoldDB" id="A0A1W2H2D0"/>
<dbReference type="STRING" id="758820.SAMN00777080_1667"/>
<dbReference type="EMBL" id="LT838813">
    <property type="protein sequence ID" value="SMD43090.1"/>
    <property type="molecule type" value="Genomic_DNA"/>
</dbReference>
<protein>
    <submittedName>
        <fullName evidence="1">Uncharacterized protein</fullName>
    </submittedName>
</protein>
<name>A0A1W2H2D0_9BACT</name>
<reference evidence="2" key="1">
    <citation type="submission" date="2017-04" db="EMBL/GenBank/DDBJ databases">
        <authorList>
            <person name="Varghese N."/>
            <person name="Submissions S."/>
        </authorList>
    </citation>
    <scope>NUCLEOTIDE SEQUENCE [LARGE SCALE GENOMIC DNA]</scope>
    <source>
        <strain evidence="2">DSM 16537</strain>
    </source>
</reference>
<proteinExistence type="predicted"/>
<gene>
    <name evidence="1" type="ORF">SAMN00777080_1667</name>
</gene>
<evidence type="ECO:0000313" key="1">
    <source>
        <dbReference type="EMBL" id="SMD43090.1"/>
    </source>
</evidence>
<accession>A0A1W2H2D0</accession>
<evidence type="ECO:0000313" key="2">
    <source>
        <dbReference type="Proteomes" id="UP000192333"/>
    </source>
</evidence>
<sequence length="89" mass="10025">MSNNILFISNIFNSSITINGNSHSNYGSNFSDLLPILQKWSANNARIFSILEEEWEDDEAQVSELLKLKQESEDLQGKIIKLLPGGNQN</sequence>
<organism evidence="1 2">
    <name type="scientific">Aquiflexum balticum DSM 16537</name>
    <dbReference type="NCBI Taxonomy" id="758820"/>
    <lineage>
        <taxon>Bacteria</taxon>
        <taxon>Pseudomonadati</taxon>
        <taxon>Bacteroidota</taxon>
        <taxon>Cytophagia</taxon>
        <taxon>Cytophagales</taxon>
        <taxon>Cyclobacteriaceae</taxon>
        <taxon>Aquiflexum</taxon>
    </lineage>
</organism>
<keyword evidence="2" id="KW-1185">Reference proteome</keyword>
<dbReference type="Proteomes" id="UP000192333">
    <property type="component" value="Chromosome I"/>
</dbReference>
<dbReference type="OrthoDB" id="10001535at2"/>